<protein>
    <recommendedName>
        <fullName evidence="4">Protease</fullName>
    </recommendedName>
</protein>
<keyword evidence="3" id="KW-1185">Reference proteome</keyword>
<feature type="compositionally biased region" description="Low complexity" evidence="1">
    <location>
        <begin position="61"/>
        <end position="72"/>
    </location>
</feature>
<feature type="non-terminal residue" evidence="2">
    <location>
        <position position="72"/>
    </location>
</feature>
<sequence>MSNEPGGPTPEHNPFAAPDDPKPSPGTTQPVPPPPSGYEAVPDAASAAGQPPAGHQPTAGQQHAQQPYAQQP</sequence>
<dbReference type="Proteomes" id="UP000777774">
    <property type="component" value="Unassembled WGS sequence"/>
</dbReference>
<evidence type="ECO:0008006" key="4">
    <source>
        <dbReference type="Google" id="ProtNLM"/>
    </source>
</evidence>
<evidence type="ECO:0000256" key="1">
    <source>
        <dbReference type="SAM" id="MobiDB-lite"/>
    </source>
</evidence>
<organism evidence="2 3">
    <name type="scientific">Cellulomonas septica</name>
    <dbReference type="NCBI Taxonomy" id="285080"/>
    <lineage>
        <taxon>Bacteria</taxon>
        <taxon>Bacillati</taxon>
        <taxon>Actinomycetota</taxon>
        <taxon>Actinomycetes</taxon>
        <taxon>Micrococcales</taxon>
        <taxon>Cellulomonadaceae</taxon>
        <taxon>Cellulomonas</taxon>
    </lineage>
</organism>
<dbReference type="EMBL" id="JAAXOY010000018">
    <property type="protein sequence ID" value="NKY38339.1"/>
    <property type="molecule type" value="Genomic_DNA"/>
</dbReference>
<evidence type="ECO:0000313" key="3">
    <source>
        <dbReference type="Proteomes" id="UP000777774"/>
    </source>
</evidence>
<feature type="region of interest" description="Disordered" evidence="1">
    <location>
        <begin position="1"/>
        <end position="72"/>
    </location>
</feature>
<accession>A0ABX1JVJ7</accession>
<gene>
    <name evidence="2" type="ORF">HGA02_02030</name>
</gene>
<name>A0ABX1JVJ7_9CELL</name>
<proteinExistence type="predicted"/>
<reference evidence="2 3" key="1">
    <citation type="submission" date="2020-04" db="EMBL/GenBank/DDBJ databases">
        <title>MicrobeNet Type strains.</title>
        <authorList>
            <person name="Nicholson A.C."/>
        </authorList>
    </citation>
    <scope>NUCLEOTIDE SEQUENCE [LARGE SCALE GENOMIC DNA]</scope>
    <source>
        <strain evidence="2 3">ATCC BAA-787</strain>
    </source>
</reference>
<evidence type="ECO:0000313" key="2">
    <source>
        <dbReference type="EMBL" id="NKY38339.1"/>
    </source>
</evidence>
<comment type="caution">
    <text evidence="2">The sequence shown here is derived from an EMBL/GenBank/DDBJ whole genome shotgun (WGS) entry which is preliminary data.</text>
</comment>